<keyword evidence="9" id="KW-1185">Reference proteome</keyword>
<dbReference type="PROSITE" id="PS50262">
    <property type="entry name" value="G_PROTEIN_RECEP_F1_2"/>
    <property type="match status" value="1"/>
</dbReference>
<feature type="transmembrane region" description="Helical" evidence="6">
    <location>
        <begin position="319"/>
        <end position="343"/>
    </location>
</feature>
<evidence type="ECO:0000256" key="4">
    <source>
        <dbReference type="ARBA" id="ARBA00023136"/>
    </source>
</evidence>
<dbReference type="WormBase" id="R13H7.2i">
    <property type="protein sequence ID" value="CE53037"/>
    <property type="gene ID" value="WBGene00020069"/>
</dbReference>
<dbReference type="AGR" id="WB:WBGene00020069"/>
<protein>
    <submittedName>
        <fullName evidence="8">G-protein coupled receptors family 1 profile domain-containing protein</fullName>
    </submittedName>
</protein>
<organism evidence="8 9">
    <name type="scientific">Caenorhabditis elegans</name>
    <dbReference type="NCBI Taxonomy" id="6239"/>
    <lineage>
        <taxon>Eukaryota</taxon>
        <taxon>Metazoa</taxon>
        <taxon>Ecdysozoa</taxon>
        <taxon>Nematoda</taxon>
        <taxon>Chromadorea</taxon>
        <taxon>Rhabditida</taxon>
        <taxon>Rhabditina</taxon>
        <taxon>Rhabditomorpha</taxon>
        <taxon>Rhabditoidea</taxon>
        <taxon>Rhabditidae</taxon>
        <taxon>Peloderinae</taxon>
        <taxon>Caenorhabditis</taxon>
    </lineage>
</organism>
<keyword evidence="5 8" id="KW-0675">Receptor</keyword>
<dbReference type="OrthoDB" id="10011262at2759"/>
<feature type="transmembrane region" description="Helical" evidence="6">
    <location>
        <begin position="363"/>
        <end position="383"/>
    </location>
</feature>
<evidence type="ECO:0000256" key="5">
    <source>
        <dbReference type="RuleBase" id="RU000688"/>
    </source>
</evidence>
<feature type="transmembrane region" description="Helical" evidence="6">
    <location>
        <begin position="82"/>
        <end position="101"/>
    </location>
</feature>
<accession>A0A486WXM4</accession>
<dbReference type="InParanoid" id="A0A486WXM4"/>
<feature type="domain" description="G-protein coupled receptors family 1 profile" evidence="7">
    <location>
        <begin position="94"/>
        <end position="376"/>
    </location>
</feature>
<reference evidence="8 9" key="1">
    <citation type="journal article" date="1998" name="Science">
        <title>Genome sequence of the nematode C. elegans: a platform for investigating biology.</title>
        <authorList>
            <consortium name="The C. elegans sequencing consortium"/>
            <person name="Sulson J.E."/>
            <person name="Waterston R."/>
        </authorList>
    </citation>
    <scope>NUCLEOTIDE SEQUENCE [LARGE SCALE GENOMIC DNA]</scope>
    <source>
        <strain evidence="8 9">Bristol N2</strain>
    </source>
</reference>
<dbReference type="SUPFAM" id="SSF81321">
    <property type="entry name" value="Family A G protein-coupled receptor-like"/>
    <property type="match status" value="1"/>
</dbReference>
<dbReference type="PROSITE" id="PS00237">
    <property type="entry name" value="G_PROTEIN_RECEP_F1_1"/>
    <property type="match status" value="1"/>
</dbReference>
<keyword evidence="2 5" id="KW-0812">Transmembrane</keyword>
<feature type="transmembrane region" description="Helical" evidence="6">
    <location>
        <begin position="198"/>
        <end position="218"/>
    </location>
</feature>
<evidence type="ECO:0000256" key="6">
    <source>
        <dbReference type="SAM" id="Phobius"/>
    </source>
</evidence>
<name>A0A486WXM4_CAEEL</name>
<keyword evidence="4 6" id="KW-0472">Membrane</keyword>
<dbReference type="Pfam" id="PF00001">
    <property type="entry name" value="7tm_1"/>
    <property type="match status" value="1"/>
</dbReference>
<proteinExistence type="inferred from homology"/>
<keyword evidence="5" id="KW-0297">G-protein coupled receptor</keyword>
<dbReference type="SMR" id="A0A486WXM4"/>
<dbReference type="InterPro" id="IPR000276">
    <property type="entry name" value="GPCR_Rhodpsn"/>
</dbReference>
<dbReference type="PANTHER" id="PTHR46895:SF1">
    <property type="entry name" value="G-PROTEIN COUPLED RECEPTORS FAMILY 1 PROFILE DOMAIN-CONTAINING PROTEIN"/>
    <property type="match status" value="1"/>
</dbReference>
<dbReference type="GO" id="GO:0016020">
    <property type="term" value="C:membrane"/>
    <property type="evidence" value="ECO:0007669"/>
    <property type="project" value="UniProtKB-SubCell"/>
</dbReference>
<dbReference type="InterPro" id="IPR017452">
    <property type="entry name" value="GPCR_Rhodpsn_7TM"/>
</dbReference>
<evidence type="ECO:0000259" key="7">
    <source>
        <dbReference type="PROSITE" id="PS50262"/>
    </source>
</evidence>
<dbReference type="PRINTS" id="PR00237">
    <property type="entry name" value="GPCRRHODOPSN"/>
</dbReference>
<feature type="transmembrane region" description="Helical" evidence="6">
    <location>
        <begin position="158"/>
        <end position="177"/>
    </location>
</feature>
<dbReference type="ExpressionAtlas" id="A0A486WXM4">
    <property type="expression patterns" value="baseline and differential"/>
</dbReference>
<feature type="transmembrane region" description="Helical" evidence="6">
    <location>
        <begin position="259"/>
        <end position="284"/>
    </location>
</feature>
<sequence length="459" mass="52829">MKPEALAHVLAVCIALPNICEYYQDGEFVSELVPNHTWMQSEEYLNADVSKWVEKFRREHGGDDSALLTLVPPGLYVTLNKYVFPFQFCFGVIGNVLNLCVLLSRNMRNEANILLSAMAICDIILLVTMLPNSLGVWYPMYMSDWFRKFIFNSNTWTIFLANFCSCITSWLILAVSVERYMGIRSPIHFRYHWRTARVFYLIFSIILGSFLLTFFHTFEYKYGYAMIRNGTKLYGSPVNVDKLVDVPTWVKTMIKTFKILQVVVGVVLPTIGIFIFNMLIVLMLRKSEYFNFRSAETKDENSNRKYSDLEIRQKRDIKVTFTVLAIICCYFVTHIPSVIPFVIELFNYHPDWVKVYAIPISGSWLITGKVANFVLFCMSSVYFRRRLRDLIRGRVSCGISFLFDCGLFDKTEQKPIQSSTCVVPKRSSVVSLAHNQLKVKLTDSPDSGIGTTSRDKAVV</sequence>
<dbReference type="AlphaFoldDB" id="A0A486WXM4"/>
<comment type="subcellular location">
    <subcellularLocation>
        <location evidence="1">Membrane</location>
    </subcellularLocation>
</comment>
<dbReference type="Gene3D" id="1.20.1070.10">
    <property type="entry name" value="Rhodopsin 7-helix transmembrane proteins"/>
    <property type="match status" value="1"/>
</dbReference>
<dbReference type="CDD" id="cd14978">
    <property type="entry name" value="7tmA_FMRFamide_R-like"/>
    <property type="match status" value="1"/>
</dbReference>
<evidence type="ECO:0000313" key="10">
    <source>
        <dbReference type="WormBase" id="R13H7.2i"/>
    </source>
</evidence>
<dbReference type="GO" id="GO:0004930">
    <property type="term" value="F:G protein-coupled receptor activity"/>
    <property type="evidence" value="ECO:0007669"/>
    <property type="project" value="UniProtKB-KW"/>
</dbReference>
<feature type="transmembrane region" description="Helical" evidence="6">
    <location>
        <begin position="113"/>
        <end position="138"/>
    </location>
</feature>
<keyword evidence="3 6" id="KW-1133">Transmembrane helix</keyword>
<keyword evidence="5" id="KW-0807">Transducer</keyword>
<evidence type="ECO:0000313" key="9">
    <source>
        <dbReference type="Proteomes" id="UP000001940"/>
    </source>
</evidence>
<evidence type="ECO:0000256" key="2">
    <source>
        <dbReference type="ARBA" id="ARBA00022692"/>
    </source>
</evidence>
<gene>
    <name evidence="8" type="ORF">CELE_R13H7.2</name>
    <name evidence="8 10" type="ORF">R13H7.2</name>
</gene>
<evidence type="ECO:0000256" key="1">
    <source>
        <dbReference type="ARBA" id="ARBA00004370"/>
    </source>
</evidence>
<comment type="similarity">
    <text evidence="5">Belongs to the G-protein coupled receptor 1 family.</text>
</comment>
<dbReference type="PANTHER" id="PTHR46895">
    <property type="entry name" value="PROTEIN CBG20548-RELATED"/>
    <property type="match status" value="1"/>
</dbReference>
<evidence type="ECO:0000313" key="8">
    <source>
        <dbReference type="EMBL" id="VGM69527.1"/>
    </source>
</evidence>
<evidence type="ECO:0000256" key="3">
    <source>
        <dbReference type="ARBA" id="ARBA00022989"/>
    </source>
</evidence>
<dbReference type="Proteomes" id="UP000001940">
    <property type="component" value="Chromosome IV"/>
</dbReference>
<dbReference type="EMBL" id="BX284604">
    <property type="protein sequence ID" value="VGM69527.1"/>
    <property type="molecule type" value="Genomic_DNA"/>
</dbReference>